<keyword evidence="10" id="KW-0902">Two-component regulatory system</keyword>
<dbReference type="AlphaFoldDB" id="A0A840SFY9"/>
<keyword evidence="6 14" id="KW-0808">Transferase</keyword>
<dbReference type="FunFam" id="1.10.287.130:FF:000008">
    <property type="entry name" value="Two-component sensor histidine kinase"/>
    <property type="match status" value="1"/>
</dbReference>
<dbReference type="PANTHER" id="PTHR45453:SF1">
    <property type="entry name" value="PHOSPHATE REGULON SENSOR PROTEIN PHOR"/>
    <property type="match status" value="1"/>
</dbReference>
<dbReference type="Proteomes" id="UP000593591">
    <property type="component" value="Chromosome"/>
</dbReference>
<dbReference type="Pfam" id="PF00512">
    <property type="entry name" value="HisKA"/>
    <property type="match status" value="1"/>
</dbReference>
<evidence type="ECO:0000313" key="16">
    <source>
        <dbReference type="Proteomes" id="UP000578697"/>
    </source>
</evidence>
<dbReference type="CDD" id="cd00082">
    <property type="entry name" value="HisKA"/>
    <property type="match status" value="1"/>
</dbReference>
<evidence type="ECO:0000256" key="10">
    <source>
        <dbReference type="ARBA" id="ARBA00023012"/>
    </source>
</evidence>
<dbReference type="SMART" id="SM00387">
    <property type="entry name" value="HATPase_c"/>
    <property type="match status" value="1"/>
</dbReference>
<keyword evidence="5" id="KW-0597">Phosphoprotein</keyword>
<feature type="domain" description="Histidine kinase" evidence="13">
    <location>
        <begin position="227"/>
        <end position="447"/>
    </location>
</feature>
<dbReference type="EC" id="2.7.13.3" evidence="3"/>
<sequence length="447" mass="51079">MKAKSLTFRIFINTFLTGTFIYFFCTLIFISTVYKYFEKQIFNELETESQFLIYPILSDNLEEIKNIETTTRITLIHPDGTVYFDNQISPDFLDNHTNRTEFQKALKNGSTKISRYSSSMTEKNLYYAKLLPNKDVLRISCTQRTIWNLISELKAVLITVFLLAIFISGAAAHIIARRLLSPLNDIDLDNPDSSKTYYELQPFLKRIADENLEKEKQEEIRQQFTANVSHELKTPLTSISGFAEIIKQGTTDQKTTVDFAKSIYEESQQMIALINDIIRLSKLDAKSISLEKENFSLKETCKDAKHVLEASAAARNISMSIDGDEGIIYGVRPVVYEMVYNLIDNAIKYNKKNGSVEIKIKTMTENYNPKKTTVVLMIRDTGIGIPKNEQGRIFERFYRIDKSRSRAMGGTGLGLSIVKHAAKYHDAIILLNSEENKGSIFTVIFNQ</sequence>
<dbReference type="InterPro" id="IPR004358">
    <property type="entry name" value="Sig_transdc_His_kin-like_C"/>
</dbReference>
<evidence type="ECO:0000256" key="4">
    <source>
        <dbReference type="ARBA" id="ARBA00022475"/>
    </source>
</evidence>
<evidence type="ECO:0000256" key="8">
    <source>
        <dbReference type="ARBA" id="ARBA00022777"/>
    </source>
</evidence>
<gene>
    <name evidence="15" type="ORF">DYE49_11395</name>
    <name evidence="14" type="ORF">HNP77_001447</name>
</gene>
<dbReference type="EMBL" id="JACHFR010000002">
    <property type="protein sequence ID" value="MBB5219078.1"/>
    <property type="molecule type" value="Genomic_DNA"/>
</dbReference>
<keyword evidence="16" id="KW-1185">Reference proteome</keyword>
<keyword evidence="4" id="KW-1003">Cell membrane</keyword>
<keyword evidence="12" id="KW-1133">Transmembrane helix</keyword>
<dbReference type="Gene3D" id="3.30.565.10">
    <property type="entry name" value="Histidine kinase-like ATPase, C-terminal domain"/>
    <property type="match status" value="1"/>
</dbReference>
<evidence type="ECO:0000256" key="12">
    <source>
        <dbReference type="SAM" id="Phobius"/>
    </source>
</evidence>
<evidence type="ECO:0000313" key="17">
    <source>
        <dbReference type="Proteomes" id="UP000593591"/>
    </source>
</evidence>
<keyword evidence="9" id="KW-0067">ATP-binding</keyword>
<comment type="subcellular location">
    <subcellularLocation>
        <location evidence="2">Cell membrane</location>
    </subcellularLocation>
</comment>
<dbReference type="SMART" id="SM00388">
    <property type="entry name" value="HisKA"/>
    <property type="match status" value="1"/>
</dbReference>
<protein>
    <recommendedName>
        <fullName evidence="3">histidine kinase</fullName>
        <ecNumber evidence="3">2.7.13.3</ecNumber>
    </recommendedName>
</protein>
<organism evidence="14 16">
    <name type="scientific">Treponema rectale</name>
    <dbReference type="NCBI Taxonomy" id="744512"/>
    <lineage>
        <taxon>Bacteria</taxon>
        <taxon>Pseudomonadati</taxon>
        <taxon>Spirochaetota</taxon>
        <taxon>Spirochaetia</taxon>
        <taxon>Spirochaetales</taxon>
        <taxon>Treponemataceae</taxon>
        <taxon>Treponema</taxon>
    </lineage>
</organism>
<evidence type="ECO:0000259" key="13">
    <source>
        <dbReference type="PROSITE" id="PS50109"/>
    </source>
</evidence>
<feature type="transmembrane region" description="Helical" evidence="12">
    <location>
        <begin position="6"/>
        <end position="30"/>
    </location>
</feature>
<dbReference type="PANTHER" id="PTHR45453">
    <property type="entry name" value="PHOSPHATE REGULON SENSOR PROTEIN PHOR"/>
    <property type="match status" value="1"/>
</dbReference>
<dbReference type="Proteomes" id="UP000578697">
    <property type="component" value="Unassembled WGS sequence"/>
</dbReference>
<dbReference type="SUPFAM" id="SSF55874">
    <property type="entry name" value="ATPase domain of HSP90 chaperone/DNA topoisomerase II/histidine kinase"/>
    <property type="match status" value="1"/>
</dbReference>
<dbReference type="InterPro" id="IPR005467">
    <property type="entry name" value="His_kinase_dom"/>
</dbReference>
<accession>A0A840SFY9</accession>
<dbReference type="GO" id="GO:0005886">
    <property type="term" value="C:plasma membrane"/>
    <property type="evidence" value="ECO:0007669"/>
    <property type="project" value="UniProtKB-SubCell"/>
</dbReference>
<comment type="catalytic activity">
    <reaction evidence="1">
        <text>ATP + protein L-histidine = ADP + protein N-phospho-L-histidine.</text>
        <dbReference type="EC" id="2.7.13.3"/>
    </reaction>
</comment>
<dbReference type="PRINTS" id="PR00344">
    <property type="entry name" value="BCTRLSENSOR"/>
</dbReference>
<dbReference type="GO" id="GO:0004721">
    <property type="term" value="F:phosphoprotein phosphatase activity"/>
    <property type="evidence" value="ECO:0007669"/>
    <property type="project" value="TreeGrafter"/>
</dbReference>
<evidence type="ECO:0000256" key="7">
    <source>
        <dbReference type="ARBA" id="ARBA00022741"/>
    </source>
</evidence>
<evidence type="ECO:0000256" key="5">
    <source>
        <dbReference type="ARBA" id="ARBA00022553"/>
    </source>
</evidence>
<dbReference type="SUPFAM" id="SSF47384">
    <property type="entry name" value="Homodimeric domain of signal transducing histidine kinase"/>
    <property type="match status" value="1"/>
</dbReference>
<dbReference type="FunFam" id="3.30.565.10:FF:000006">
    <property type="entry name" value="Sensor histidine kinase WalK"/>
    <property type="match status" value="1"/>
</dbReference>
<dbReference type="InterPro" id="IPR036097">
    <property type="entry name" value="HisK_dim/P_sf"/>
</dbReference>
<dbReference type="GO" id="GO:0000155">
    <property type="term" value="F:phosphorelay sensor kinase activity"/>
    <property type="evidence" value="ECO:0007669"/>
    <property type="project" value="InterPro"/>
</dbReference>
<dbReference type="PROSITE" id="PS50109">
    <property type="entry name" value="HIS_KIN"/>
    <property type="match status" value="1"/>
</dbReference>
<dbReference type="KEGG" id="trc:DYE49_11395"/>
<keyword evidence="11 12" id="KW-0472">Membrane</keyword>
<evidence type="ECO:0000256" key="6">
    <source>
        <dbReference type="ARBA" id="ARBA00022679"/>
    </source>
</evidence>
<evidence type="ECO:0000256" key="11">
    <source>
        <dbReference type="ARBA" id="ARBA00023136"/>
    </source>
</evidence>
<dbReference type="Gene3D" id="1.10.287.130">
    <property type="match status" value="1"/>
</dbReference>
<evidence type="ECO:0000256" key="3">
    <source>
        <dbReference type="ARBA" id="ARBA00012438"/>
    </source>
</evidence>
<evidence type="ECO:0000256" key="9">
    <source>
        <dbReference type="ARBA" id="ARBA00022840"/>
    </source>
</evidence>
<dbReference type="InterPro" id="IPR003594">
    <property type="entry name" value="HATPase_dom"/>
</dbReference>
<proteinExistence type="predicted"/>
<reference evidence="15 17" key="1">
    <citation type="submission" date="2018-08" db="EMBL/GenBank/DDBJ databases">
        <title>The first complete genome of Treponema rectale (CHPAT), a commensal spirochete of the bovine rectum.</title>
        <authorList>
            <person name="Staton G.J."/>
            <person name="Clegg S.R."/>
            <person name="Carter S.D."/>
            <person name="Radford A.D."/>
            <person name="Darby A."/>
            <person name="Hall N."/>
            <person name="Birtles R.J."/>
            <person name="Evans N.J."/>
        </authorList>
    </citation>
    <scope>NUCLEOTIDE SEQUENCE [LARGE SCALE GENOMIC DNA]</scope>
    <source>
        <strain evidence="15 17">CHPA</strain>
    </source>
</reference>
<dbReference type="InterPro" id="IPR003661">
    <property type="entry name" value="HisK_dim/P_dom"/>
</dbReference>
<reference evidence="14 16" key="2">
    <citation type="submission" date="2020-08" db="EMBL/GenBank/DDBJ databases">
        <title>Genomic Encyclopedia of Type Strains, Phase IV (KMG-IV): sequencing the most valuable type-strain genomes for metagenomic binning, comparative biology and taxonomic classification.</title>
        <authorList>
            <person name="Goeker M."/>
        </authorList>
    </citation>
    <scope>NUCLEOTIDE SEQUENCE [LARGE SCALE GENOMIC DNA]</scope>
    <source>
        <strain evidence="14 16">DSM 103679</strain>
    </source>
</reference>
<keyword evidence="12" id="KW-0812">Transmembrane</keyword>
<dbReference type="InterPro" id="IPR050351">
    <property type="entry name" value="BphY/WalK/GraS-like"/>
</dbReference>
<keyword evidence="8 14" id="KW-0418">Kinase</keyword>
<dbReference type="EMBL" id="CP031517">
    <property type="protein sequence ID" value="QOS41017.1"/>
    <property type="molecule type" value="Genomic_DNA"/>
</dbReference>
<evidence type="ECO:0000256" key="1">
    <source>
        <dbReference type="ARBA" id="ARBA00000085"/>
    </source>
</evidence>
<evidence type="ECO:0000256" key="2">
    <source>
        <dbReference type="ARBA" id="ARBA00004236"/>
    </source>
</evidence>
<dbReference type="GO" id="GO:0016036">
    <property type="term" value="P:cellular response to phosphate starvation"/>
    <property type="evidence" value="ECO:0007669"/>
    <property type="project" value="TreeGrafter"/>
</dbReference>
<dbReference type="RefSeq" id="WP_184652508.1">
    <property type="nucleotide sequence ID" value="NZ_JACHFR010000002.1"/>
</dbReference>
<evidence type="ECO:0000313" key="14">
    <source>
        <dbReference type="EMBL" id="MBB5219078.1"/>
    </source>
</evidence>
<dbReference type="CDD" id="cd00075">
    <property type="entry name" value="HATPase"/>
    <property type="match status" value="1"/>
</dbReference>
<dbReference type="InterPro" id="IPR036890">
    <property type="entry name" value="HATPase_C_sf"/>
</dbReference>
<dbReference type="GO" id="GO:0005524">
    <property type="term" value="F:ATP binding"/>
    <property type="evidence" value="ECO:0007669"/>
    <property type="project" value="UniProtKB-KW"/>
</dbReference>
<keyword evidence="7" id="KW-0547">Nucleotide-binding</keyword>
<dbReference type="Pfam" id="PF02518">
    <property type="entry name" value="HATPase_c"/>
    <property type="match status" value="1"/>
</dbReference>
<evidence type="ECO:0000313" key="15">
    <source>
        <dbReference type="EMBL" id="QOS41017.1"/>
    </source>
</evidence>
<feature type="transmembrane region" description="Helical" evidence="12">
    <location>
        <begin position="155"/>
        <end position="176"/>
    </location>
</feature>
<name>A0A840SFY9_9SPIR</name>